<sequence>MSDLPPETFLDDDNTNSEAGVIPSTPDIKFESGMVRDEERQHAMSSKTVETRYKIDKWIGVNNFALWSCQMRDKLTAQGQARSLLDERRESMREDEWVDLYSWICSKIRLHLSDEIQMQVLGLTTSQKLWKYLQKRYLNTSTLSRMHAKHKLWSCVMKDRKDLSVHVQKFTSLSCEIVALGDQPMNDEDKAFILLRSLPNFLDHLVQTLMYGKDQLLFDDLYSTLLSEDSRKMIVKIKATSTTLTIERGRTRDRSGNGKARGGSKGRSKSRGRSQHDKKEIECWNYGKTGHMKKDYRGKAKAIEASTSQANVATNRTEENLLSDEDKLHAL</sequence>
<proteinExistence type="predicted"/>
<dbReference type="PANTHER" id="PTHR47481">
    <property type="match status" value="1"/>
</dbReference>
<dbReference type="PANTHER" id="PTHR47481:SF7">
    <property type="entry name" value="CCHC-TYPE DOMAIN-CONTAINING PROTEIN"/>
    <property type="match status" value="1"/>
</dbReference>
<evidence type="ECO:0000256" key="1">
    <source>
        <dbReference type="SAM" id="MobiDB-lite"/>
    </source>
</evidence>
<dbReference type="Pfam" id="PF14223">
    <property type="entry name" value="Retrotran_gag_2"/>
    <property type="match status" value="1"/>
</dbReference>
<keyword evidence="3" id="KW-1185">Reference proteome</keyword>
<dbReference type="Proteomes" id="UP001605036">
    <property type="component" value="Unassembled WGS sequence"/>
</dbReference>
<organism evidence="2 3">
    <name type="scientific">Riccia fluitans</name>
    <dbReference type="NCBI Taxonomy" id="41844"/>
    <lineage>
        <taxon>Eukaryota</taxon>
        <taxon>Viridiplantae</taxon>
        <taxon>Streptophyta</taxon>
        <taxon>Embryophyta</taxon>
        <taxon>Marchantiophyta</taxon>
        <taxon>Marchantiopsida</taxon>
        <taxon>Marchantiidae</taxon>
        <taxon>Marchantiales</taxon>
        <taxon>Ricciaceae</taxon>
        <taxon>Riccia</taxon>
    </lineage>
</organism>
<feature type="compositionally biased region" description="Polar residues" evidence="1">
    <location>
        <begin position="305"/>
        <end position="315"/>
    </location>
</feature>
<gene>
    <name evidence="2" type="ORF">R1flu_002868</name>
</gene>
<feature type="compositionally biased region" description="Basic residues" evidence="1">
    <location>
        <begin position="262"/>
        <end position="273"/>
    </location>
</feature>
<accession>A0ABD1Y7C5</accession>
<feature type="region of interest" description="Disordered" evidence="1">
    <location>
        <begin position="297"/>
        <end position="331"/>
    </location>
</feature>
<reference evidence="2 3" key="1">
    <citation type="submission" date="2024-09" db="EMBL/GenBank/DDBJ databases">
        <title>Chromosome-scale assembly of Riccia fluitans.</title>
        <authorList>
            <person name="Paukszto L."/>
            <person name="Sawicki J."/>
            <person name="Karawczyk K."/>
            <person name="Piernik-Szablinska J."/>
            <person name="Szczecinska M."/>
            <person name="Mazdziarz M."/>
        </authorList>
    </citation>
    <scope>NUCLEOTIDE SEQUENCE [LARGE SCALE GENOMIC DNA]</scope>
    <source>
        <strain evidence="2">Rf_01</strain>
        <tissue evidence="2">Aerial parts of the thallus</tissue>
    </source>
</reference>
<feature type="compositionally biased region" description="Basic and acidic residues" evidence="1">
    <location>
        <begin position="316"/>
        <end position="331"/>
    </location>
</feature>
<evidence type="ECO:0000313" key="2">
    <source>
        <dbReference type="EMBL" id="KAL2622663.1"/>
    </source>
</evidence>
<dbReference type="AlphaFoldDB" id="A0ABD1Y7C5"/>
<feature type="compositionally biased region" description="Basic and acidic residues" evidence="1">
    <location>
        <begin position="247"/>
        <end position="256"/>
    </location>
</feature>
<protein>
    <submittedName>
        <fullName evidence="2">Uncharacterized protein</fullName>
    </submittedName>
</protein>
<feature type="region of interest" description="Disordered" evidence="1">
    <location>
        <begin position="246"/>
        <end position="283"/>
    </location>
</feature>
<name>A0ABD1Y7C5_9MARC</name>
<feature type="region of interest" description="Disordered" evidence="1">
    <location>
        <begin position="1"/>
        <end position="28"/>
    </location>
</feature>
<evidence type="ECO:0000313" key="3">
    <source>
        <dbReference type="Proteomes" id="UP001605036"/>
    </source>
</evidence>
<comment type="caution">
    <text evidence="2">The sequence shown here is derived from an EMBL/GenBank/DDBJ whole genome shotgun (WGS) entry which is preliminary data.</text>
</comment>
<dbReference type="EMBL" id="JBHFFA010000006">
    <property type="protein sequence ID" value="KAL2622663.1"/>
    <property type="molecule type" value="Genomic_DNA"/>
</dbReference>